<accession>A0A8S5VVH7</accession>
<proteinExistence type="predicted"/>
<organism evidence="1">
    <name type="scientific">Ackermannviridae sp</name>
    <dbReference type="NCBI Taxonomy" id="2831612"/>
    <lineage>
        <taxon>Viruses</taxon>
        <taxon>Duplodnaviria</taxon>
        <taxon>Heunggongvirae</taxon>
        <taxon>Uroviricota</taxon>
        <taxon>Caudoviricetes</taxon>
        <taxon>Pantevenvirales</taxon>
        <taxon>Ackermannviridae</taxon>
    </lineage>
</organism>
<evidence type="ECO:0000313" key="1">
    <source>
        <dbReference type="EMBL" id="DAG99431.1"/>
    </source>
</evidence>
<name>A0A8S5VVH7_9CAUD</name>
<protein>
    <submittedName>
        <fullName evidence="1">Uncharacterized protein</fullName>
    </submittedName>
</protein>
<sequence length="62" mass="7217">MKRIEIITYSRSTGDIRHSHQTYTTAGAAEKELQKAGFTQNPRLPDIWYSEKYYAKVKEIVP</sequence>
<reference evidence="1" key="1">
    <citation type="journal article" date="2021" name="Proc. Natl. Acad. Sci. U.S.A.">
        <title>A Catalog of Tens of Thousands of Viruses from Human Metagenomes Reveals Hidden Associations with Chronic Diseases.</title>
        <authorList>
            <person name="Tisza M.J."/>
            <person name="Buck C.B."/>
        </authorList>
    </citation>
    <scope>NUCLEOTIDE SEQUENCE</scope>
    <source>
        <strain evidence="1">CtY4J10</strain>
    </source>
</reference>
<dbReference type="EMBL" id="BK035411">
    <property type="protein sequence ID" value="DAG99431.1"/>
    <property type="molecule type" value="Genomic_DNA"/>
</dbReference>